<name>A0A084BAI1_STACB</name>
<dbReference type="PANTHER" id="PTHR48081:SF33">
    <property type="entry name" value="KYNURENINE FORMAMIDASE"/>
    <property type="match status" value="1"/>
</dbReference>
<organism evidence="3 4">
    <name type="scientific">Stachybotrys chartarum (strain CBS 109288 / IBT 7711)</name>
    <name type="common">Toxic black mold</name>
    <name type="synonym">Stilbospora chartarum</name>
    <dbReference type="NCBI Taxonomy" id="1280523"/>
    <lineage>
        <taxon>Eukaryota</taxon>
        <taxon>Fungi</taxon>
        <taxon>Dikarya</taxon>
        <taxon>Ascomycota</taxon>
        <taxon>Pezizomycotina</taxon>
        <taxon>Sordariomycetes</taxon>
        <taxon>Hypocreomycetidae</taxon>
        <taxon>Hypocreales</taxon>
        <taxon>Stachybotryaceae</taxon>
        <taxon>Stachybotrys</taxon>
    </lineage>
</organism>
<reference evidence="3 4" key="1">
    <citation type="journal article" date="2014" name="BMC Genomics">
        <title>Comparative genome sequencing reveals chemotype-specific gene clusters in the toxigenic black mold Stachybotrys.</title>
        <authorList>
            <person name="Semeiks J."/>
            <person name="Borek D."/>
            <person name="Otwinowski Z."/>
            <person name="Grishin N.V."/>
        </authorList>
    </citation>
    <scope>NUCLEOTIDE SEQUENCE [LARGE SCALE GENOMIC DNA]</scope>
    <source>
        <strain evidence="4">CBS 109288 / IBT 7711</strain>
    </source>
</reference>
<dbReference type="InterPro" id="IPR029058">
    <property type="entry name" value="AB_hydrolase_fold"/>
</dbReference>
<dbReference type="Gene3D" id="3.40.50.1820">
    <property type="entry name" value="alpha/beta hydrolase"/>
    <property type="match status" value="1"/>
</dbReference>
<evidence type="ECO:0000313" key="4">
    <source>
        <dbReference type="Proteomes" id="UP000028045"/>
    </source>
</evidence>
<dbReference type="Pfam" id="PF20434">
    <property type="entry name" value="BD-FAE"/>
    <property type="match status" value="1"/>
</dbReference>
<evidence type="ECO:0000256" key="1">
    <source>
        <dbReference type="ARBA" id="ARBA00022801"/>
    </source>
</evidence>
<keyword evidence="4" id="KW-1185">Reference proteome</keyword>
<dbReference type="HOGENOM" id="CLU_012494_8_0_1"/>
<feature type="domain" description="BD-FAE-like" evidence="2">
    <location>
        <begin position="54"/>
        <end position="157"/>
    </location>
</feature>
<evidence type="ECO:0000313" key="3">
    <source>
        <dbReference type="EMBL" id="KEY74560.1"/>
    </source>
</evidence>
<dbReference type="GO" id="GO:0016787">
    <property type="term" value="F:hydrolase activity"/>
    <property type="evidence" value="ECO:0007669"/>
    <property type="project" value="UniProtKB-KW"/>
</dbReference>
<dbReference type="InterPro" id="IPR049492">
    <property type="entry name" value="BD-FAE-like_dom"/>
</dbReference>
<dbReference type="SUPFAM" id="SSF53474">
    <property type="entry name" value="alpha/beta-Hydrolases"/>
    <property type="match status" value="1"/>
</dbReference>
<dbReference type="EMBL" id="KL647507">
    <property type="protein sequence ID" value="KEY74560.1"/>
    <property type="molecule type" value="Genomic_DNA"/>
</dbReference>
<proteinExistence type="predicted"/>
<sequence>MEDIFALIADETIKFDADDDVKWRKRYEPLYPDFPTNVKVFRDERYGPAERNFLDVYVPQDKADSKKVLLFIHGGGFFSGDKTWSEKCYANIGYCFGQHGMITVIANHQLVPKARYPGGADDIQLIREWIYANISKNTYGNGSVQKVFLFGHSSGGAHICMNLFAAGDPDRLRKDPLWPPVAGVILWDVPFWFDNRKPMRQKVLQSYWGSVREEVWG</sequence>
<protein>
    <recommendedName>
        <fullName evidence="2">BD-FAE-like domain-containing protein</fullName>
    </recommendedName>
</protein>
<evidence type="ECO:0000259" key="2">
    <source>
        <dbReference type="Pfam" id="PF20434"/>
    </source>
</evidence>
<dbReference type="InterPro" id="IPR050300">
    <property type="entry name" value="GDXG_lipolytic_enzyme"/>
</dbReference>
<feature type="non-terminal residue" evidence="3">
    <location>
        <position position="217"/>
    </location>
</feature>
<gene>
    <name evidence="3" type="ORF">S7711_07163</name>
</gene>
<dbReference type="Proteomes" id="UP000028045">
    <property type="component" value="Unassembled WGS sequence"/>
</dbReference>
<dbReference type="OrthoDB" id="433474at2759"/>
<accession>A0A084BAI1</accession>
<keyword evidence="1" id="KW-0378">Hydrolase</keyword>
<dbReference type="AlphaFoldDB" id="A0A084BAI1"/>
<dbReference type="PANTHER" id="PTHR48081">
    <property type="entry name" value="AB HYDROLASE SUPERFAMILY PROTEIN C4A8.06C"/>
    <property type="match status" value="1"/>
</dbReference>